<dbReference type="GO" id="GO:0005813">
    <property type="term" value="C:centrosome"/>
    <property type="evidence" value="ECO:0007669"/>
    <property type="project" value="TreeGrafter"/>
</dbReference>
<comment type="subcellular location">
    <subcellularLocation>
        <location evidence="1">Cytoplasm</location>
    </subcellularLocation>
</comment>
<dbReference type="EMBL" id="KK565667">
    <property type="protein sequence ID" value="KFW04119.1"/>
    <property type="molecule type" value="Genomic_DNA"/>
</dbReference>
<dbReference type="InterPro" id="IPR051841">
    <property type="entry name" value="MT-Golgi_org_protein"/>
</dbReference>
<evidence type="ECO:0000256" key="5">
    <source>
        <dbReference type="SAM" id="Coils"/>
    </source>
</evidence>
<dbReference type="AlphaFoldDB" id="A0A093IZD5"/>
<keyword evidence="8" id="KW-1185">Reference proteome</keyword>
<feature type="region of interest" description="Disordered" evidence="6">
    <location>
        <begin position="1"/>
        <end position="29"/>
    </location>
</feature>
<organism evidence="7 8">
    <name type="scientific">Eurypyga helias</name>
    <name type="common">Sunbittern</name>
    <name type="synonym">Ardea helias</name>
    <dbReference type="NCBI Taxonomy" id="54383"/>
    <lineage>
        <taxon>Eukaryota</taxon>
        <taxon>Metazoa</taxon>
        <taxon>Chordata</taxon>
        <taxon>Craniata</taxon>
        <taxon>Vertebrata</taxon>
        <taxon>Euteleostomi</taxon>
        <taxon>Archelosauria</taxon>
        <taxon>Archosauria</taxon>
        <taxon>Dinosauria</taxon>
        <taxon>Saurischia</taxon>
        <taxon>Theropoda</taxon>
        <taxon>Coelurosauria</taxon>
        <taxon>Aves</taxon>
        <taxon>Neognathae</taxon>
        <taxon>Neoaves</taxon>
        <taxon>Phaethontimorphae</taxon>
        <taxon>Eurypygiformes</taxon>
        <taxon>Eurypygidae</taxon>
        <taxon>Eurypyga</taxon>
    </lineage>
</organism>
<evidence type="ECO:0000313" key="7">
    <source>
        <dbReference type="EMBL" id="KFW04119.1"/>
    </source>
</evidence>
<feature type="region of interest" description="Disordered" evidence="6">
    <location>
        <begin position="656"/>
        <end position="686"/>
    </location>
</feature>
<sequence length="848" mass="97023">QAPALREEEKEPSQASVEEEQSKRTEDAERYGFSCLEQASSQHTLERGCRRLPGPAEARCRSSGGNPPSAPSDGKARSEKAPQRTLKEDLAKVSKEEELRVRNEETKRLSQLRANIISATEAEKEKIRAEQEAALRKLREEWESKQVAEKESLERKQQLVLEKMKVEMEEAKQKEMLGLEQEKERLLRELKERLDREKKKAVEEQEKQFAAELQQLKSAAEEKHRKVISSLQTQIAEVHRSEEARLRDDLQRAEQKRQQNARQVTEYEHEASIALGLVKLSDLMREKRREVEEDHKRKMERMKEEHQEVLARIQDQYKEEEKKQRTELGEGLRSEMARLRQVHQSEVKALQAELDEQLTALRHRHREKERELQDSENELEMRMKNVKGRSAQLLSQEESLRQRRQQLLEENRQAELEREEAAVASQLRQEELKKEHASLLESIRQLRKSLEELQDQKGELEAQVDLLQTRSQRLQKHVSELEAAVRSKREALKELEAEESVECQEKKAELHVEDPRETTEAHSSREPASPPSQSPEDSGFQFDQNAKEFLKTQTHSIKRRQTALKAAKQQWRQDMRKAQEMLQDPNNSQLLEGVRKNLEEEEKQLDKMKSAMRKGQVLLKKKEEKLSQLESSLLEELSDEDTLKCGACKKMVTFGLSNSDDTDSSSSSLILPQPKHDLRSDVRPAPPPDNIQYLADSLQRITGELNGVISALGSLNHHQSPFLTLGIGDGSPLSTYASLAGLQARRTSVPPAGVSRGAPWPWSAGPSSSCSFAARQSVDSILAEKCHKYFPNGFPSLSGNSTPLEKKLGYASADCASGKMSIEEMIETNKKWLKDFRRDSGVYPLPGS</sequence>
<keyword evidence="4 5" id="KW-0175">Coiled coil</keyword>
<proteinExistence type="predicted"/>
<feature type="compositionally biased region" description="Basic and acidic residues" evidence="6">
    <location>
        <begin position="74"/>
        <end position="90"/>
    </location>
</feature>
<gene>
    <name evidence="7" type="ORF">N326_10802</name>
</gene>
<evidence type="ECO:0000256" key="6">
    <source>
        <dbReference type="SAM" id="MobiDB-lite"/>
    </source>
</evidence>
<feature type="non-terminal residue" evidence="7">
    <location>
        <position position="1"/>
    </location>
</feature>
<dbReference type="GO" id="GO:0005814">
    <property type="term" value="C:centriole"/>
    <property type="evidence" value="ECO:0007669"/>
    <property type="project" value="TreeGrafter"/>
</dbReference>
<dbReference type="PANTHER" id="PTHR18902">
    <property type="entry name" value="NUCLEAR MITOTIC APPARATUS PROTEIN 1-RELATED"/>
    <property type="match status" value="1"/>
</dbReference>
<dbReference type="GO" id="GO:0060271">
    <property type="term" value="P:cilium assembly"/>
    <property type="evidence" value="ECO:0007669"/>
    <property type="project" value="TreeGrafter"/>
</dbReference>
<evidence type="ECO:0000313" key="8">
    <source>
        <dbReference type="Proteomes" id="UP000054232"/>
    </source>
</evidence>
<accession>A0A093IZD5</accession>
<feature type="non-terminal residue" evidence="7">
    <location>
        <position position="848"/>
    </location>
</feature>
<feature type="coiled-coil region" evidence="5">
    <location>
        <begin position="591"/>
        <end position="639"/>
    </location>
</feature>
<reference evidence="7 8" key="1">
    <citation type="submission" date="2014-04" db="EMBL/GenBank/DDBJ databases">
        <title>Genome evolution of avian class.</title>
        <authorList>
            <person name="Zhang G."/>
            <person name="Li C."/>
        </authorList>
    </citation>
    <scope>NUCLEOTIDE SEQUENCE [LARGE SCALE GENOMIC DNA]</scope>
    <source>
        <strain evidence="7">BGI_N326</strain>
    </source>
</reference>
<feature type="region of interest" description="Disordered" evidence="6">
    <location>
        <begin position="284"/>
        <end position="308"/>
    </location>
</feature>
<evidence type="ECO:0000256" key="3">
    <source>
        <dbReference type="ARBA" id="ARBA00022553"/>
    </source>
</evidence>
<keyword evidence="3" id="KW-0597">Phosphoprotein</keyword>
<evidence type="ECO:0000256" key="2">
    <source>
        <dbReference type="ARBA" id="ARBA00022490"/>
    </source>
</evidence>
<evidence type="ECO:0000256" key="1">
    <source>
        <dbReference type="ARBA" id="ARBA00004496"/>
    </source>
</evidence>
<name>A0A093IZD5_EURHL</name>
<dbReference type="GO" id="GO:0005737">
    <property type="term" value="C:cytoplasm"/>
    <property type="evidence" value="ECO:0007669"/>
    <property type="project" value="UniProtKB-SubCell"/>
</dbReference>
<feature type="compositionally biased region" description="Basic and acidic residues" evidence="6">
    <location>
        <begin position="503"/>
        <end position="525"/>
    </location>
</feature>
<feature type="compositionally biased region" description="Basic and acidic residues" evidence="6">
    <location>
        <begin position="240"/>
        <end position="257"/>
    </location>
</feature>
<dbReference type="Proteomes" id="UP000054232">
    <property type="component" value="Unassembled WGS sequence"/>
</dbReference>
<protein>
    <submittedName>
        <fullName evidence="7">Centrosomal protein of 164 kDa</fullName>
    </submittedName>
</protein>
<keyword evidence="2" id="KW-0963">Cytoplasm</keyword>
<dbReference type="PANTHER" id="PTHR18902:SF27">
    <property type="entry name" value="CENTROSOMAL PROTEIN OF 164 KDA"/>
    <property type="match status" value="1"/>
</dbReference>
<dbReference type="GO" id="GO:0097539">
    <property type="term" value="C:ciliary transition fiber"/>
    <property type="evidence" value="ECO:0007669"/>
    <property type="project" value="TreeGrafter"/>
</dbReference>
<feature type="region of interest" description="Disordered" evidence="6">
    <location>
        <begin position="52"/>
        <end position="90"/>
    </location>
</feature>
<feature type="region of interest" description="Disordered" evidence="6">
    <location>
        <begin position="240"/>
        <end position="268"/>
    </location>
</feature>
<feature type="compositionally biased region" description="Basic and acidic residues" evidence="6">
    <location>
        <begin position="20"/>
        <end position="29"/>
    </location>
</feature>
<feature type="compositionally biased region" description="Basic and acidic residues" evidence="6">
    <location>
        <begin position="1"/>
        <end position="12"/>
    </location>
</feature>
<evidence type="ECO:0000256" key="4">
    <source>
        <dbReference type="ARBA" id="ARBA00023054"/>
    </source>
</evidence>
<feature type="region of interest" description="Disordered" evidence="6">
    <location>
        <begin position="495"/>
        <end position="541"/>
    </location>
</feature>